<evidence type="ECO:0000313" key="1">
    <source>
        <dbReference type="EMBL" id="SUA31576.1"/>
    </source>
</evidence>
<gene>
    <name evidence="1" type="ORF">NCTC1542_06931</name>
</gene>
<dbReference type="Proteomes" id="UP000255389">
    <property type="component" value="Unassembled WGS sequence"/>
</dbReference>
<proteinExistence type="predicted"/>
<name>A0A378WEB7_MYCFO</name>
<evidence type="ECO:0000313" key="2">
    <source>
        <dbReference type="Proteomes" id="UP000255389"/>
    </source>
</evidence>
<dbReference type="AlphaFoldDB" id="A0A378WEB7"/>
<dbReference type="EMBL" id="UGQY01000006">
    <property type="protein sequence ID" value="SUA31576.1"/>
    <property type="molecule type" value="Genomic_DNA"/>
</dbReference>
<accession>A0A378WEB7</accession>
<protein>
    <submittedName>
        <fullName evidence="1">Uncharacterized protein</fullName>
    </submittedName>
</protein>
<reference evidence="1 2" key="1">
    <citation type="submission" date="2018-06" db="EMBL/GenBank/DDBJ databases">
        <authorList>
            <consortium name="Pathogen Informatics"/>
            <person name="Doyle S."/>
        </authorList>
    </citation>
    <scope>NUCLEOTIDE SEQUENCE [LARGE SCALE GENOMIC DNA]</scope>
    <source>
        <strain evidence="1 2">NCTC1542</strain>
    </source>
</reference>
<organism evidence="1 2">
    <name type="scientific">Mycolicibacterium fortuitum</name>
    <name type="common">Mycobacterium fortuitum</name>
    <dbReference type="NCBI Taxonomy" id="1766"/>
    <lineage>
        <taxon>Bacteria</taxon>
        <taxon>Bacillati</taxon>
        <taxon>Actinomycetota</taxon>
        <taxon>Actinomycetes</taxon>
        <taxon>Mycobacteriales</taxon>
        <taxon>Mycobacteriaceae</taxon>
        <taxon>Mycolicibacterium</taxon>
    </lineage>
</organism>
<sequence>MKWPRRPRRTQPVAAKRPIKYGALLDHWRALADWLDPAGLGWPPSRAAKDLLGGVEPENPHNRRELLVLALLAVSVDARRLRNEFAARDFLGNAHLPVGTLVKRQQFLTELAISSAMPLAPLGRLVGEHATVAERQHMRLMREPNWDWRHEQHEIWTAAVRFGHLAQTIAHALGLTANPVPFYRSMTMRAGHNPNAVLINDIACVAEPWSSGSRARASYVNSALGSGPNTLPPHTLFEIWTAPAGIVAVTHLEPDKAGQDHPRNFVGESGHPIITAYPPLWREAPEHFDGRGGLARWRPVTVAEMRNH</sequence>